<keyword evidence="3" id="KW-0963">Cytoplasm</keyword>
<dbReference type="GO" id="GO:0043093">
    <property type="term" value="P:FtsZ-dependent cytokinesis"/>
    <property type="evidence" value="ECO:0007669"/>
    <property type="project" value="TreeGrafter"/>
</dbReference>
<dbReference type="GO" id="GO:0032153">
    <property type="term" value="C:cell division site"/>
    <property type="evidence" value="ECO:0007669"/>
    <property type="project" value="TreeGrafter"/>
</dbReference>
<dbReference type="SUPFAM" id="SSF102829">
    <property type="entry name" value="Cell division protein ZapA-like"/>
    <property type="match status" value="1"/>
</dbReference>
<gene>
    <name evidence="10" type="ORF">DCM90_09105</name>
</gene>
<dbReference type="InterPro" id="IPR053712">
    <property type="entry name" value="Bac_CellDiv_Activator"/>
</dbReference>
<comment type="function">
    <text evidence="7">Activator of cell division through the inhibition of FtsZ GTPase activity, therefore promoting FtsZ assembly into bundles of protofilaments necessary for the formation of the division Z ring. It is recruited early at mid-cell but it is not essential for cell division.</text>
</comment>
<evidence type="ECO:0000256" key="8">
    <source>
        <dbReference type="ARBA" id="ARBA00026068"/>
    </source>
</evidence>
<evidence type="ECO:0000256" key="1">
    <source>
        <dbReference type="ARBA" id="ARBA00004496"/>
    </source>
</evidence>
<evidence type="ECO:0000256" key="7">
    <source>
        <dbReference type="ARBA" id="ARBA00024910"/>
    </source>
</evidence>
<keyword evidence="4 10" id="KW-0132">Cell division</keyword>
<dbReference type="InterPro" id="IPR036192">
    <property type="entry name" value="Cell_div_ZapA-like_sf"/>
</dbReference>
<dbReference type="OrthoDB" id="2139724at2"/>
<dbReference type="InterPro" id="IPR007838">
    <property type="entry name" value="Cell_div_ZapA-like"/>
</dbReference>
<protein>
    <recommendedName>
        <fullName evidence="2">Cell division protein ZapA</fullName>
    </recommendedName>
    <alternativeName>
        <fullName evidence="9">Z ring-associated protein ZapA</fullName>
    </alternativeName>
</protein>
<dbReference type="AlphaFoldDB" id="A0A2V1MX35"/>
<dbReference type="Proteomes" id="UP000245080">
    <property type="component" value="Unassembled WGS sequence"/>
</dbReference>
<evidence type="ECO:0000256" key="3">
    <source>
        <dbReference type="ARBA" id="ARBA00022490"/>
    </source>
</evidence>
<dbReference type="GO" id="GO:0005829">
    <property type="term" value="C:cytosol"/>
    <property type="evidence" value="ECO:0007669"/>
    <property type="project" value="TreeGrafter"/>
</dbReference>
<dbReference type="GO" id="GO:0000917">
    <property type="term" value="P:division septum assembly"/>
    <property type="evidence" value="ECO:0007669"/>
    <property type="project" value="UniProtKB-KW"/>
</dbReference>
<dbReference type="Pfam" id="PF05164">
    <property type="entry name" value="ZapA"/>
    <property type="match status" value="1"/>
</dbReference>
<comment type="caution">
    <text evidence="10">The sequence shown here is derived from an EMBL/GenBank/DDBJ whole genome shotgun (WGS) entry which is preliminary data.</text>
</comment>
<evidence type="ECO:0000256" key="6">
    <source>
        <dbReference type="ARBA" id="ARBA00023306"/>
    </source>
</evidence>
<keyword evidence="11" id="KW-1185">Reference proteome</keyword>
<evidence type="ECO:0000256" key="5">
    <source>
        <dbReference type="ARBA" id="ARBA00023210"/>
    </source>
</evidence>
<comment type="subunit">
    <text evidence="8">Homodimer. Interacts with FtsZ.</text>
</comment>
<dbReference type="PANTHER" id="PTHR34981:SF1">
    <property type="entry name" value="CELL DIVISION PROTEIN ZAPA"/>
    <property type="match status" value="1"/>
</dbReference>
<dbReference type="GO" id="GO:0030428">
    <property type="term" value="C:cell septum"/>
    <property type="evidence" value="ECO:0007669"/>
    <property type="project" value="TreeGrafter"/>
</dbReference>
<proteinExistence type="predicted"/>
<dbReference type="GO" id="GO:0000921">
    <property type="term" value="P:septin ring assembly"/>
    <property type="evidence" value="ECO:0007669"/>
    <property type="project" value="TreeGrafter"/>
</dbReference>
<keyword evidence="6" id="KW-0131">Cell cycle</keyword>
<dbReference type="PANTHER" id="PTHR34981">
    <property type="entry name" value="CELL DIVISION PROTEIN ZAPA"/>
    <property type="match status" value="1"/>
</dbReference>
<keyword evidence="5" id="KW-0717">Septation</keyword>
<dbReference type="Gene3D" id="6.10.250.790">
    <property type="match status" value="1"/>
</dbReference>
<evidence type="ECO:0000313" key="10">
    <source>
        <dbReference type="EMBL" id="PWF99588.1"/>
    </source>
</evidence>
<evidence type="ECO:0000313" key="11">
    <source>
        <dbReference type="Proteomes" id="UP000245080"/>
    </source>
</evidence>
<comment type="subcellular location">
    <subcellularLocation>
        <location evidence="1">Cytoplasm</location>
    </subcellularLocation>
</comment>
<evidence type="ECO:0000256" key="2">
    <source>
        <dbReference type="ARBA" id="ARBA00015195"/>
    </source>
</evidence>
<reference evidence="10 11" key="1">
    <citation type="journal article" date="2018" name="Int. J. Syst. Evol. Microbiol.">
        <title>Lactobacillus bambusae sp. nov., isolated from a traditional fermented Ma-bamboo shoots of Taiwan.</title>
        <authorList>
            <person name="Wang L.-T."/>
        </authorList>
    </citation>
    <scope>NUCLEOTIDE SEQUENCE [LARGE SCALE GENOMIC DNA]</scope>
    <source>
        <strain evidence="10 11">BS-W1</strain>
    </source>
</reference>
<dbReference type="EMBL" id="QCXQ01000006">
    <property type="protein sequence ID" value="PWF99588.1"/>
    <property type="molecule type" value="Genomic_DNA"/>
</dbReference>
<evidence type="ECO:0000256" key="9">
    <source>
        <dbReference type="ARBA" id="ARBA00033158"/>
    </source>
</evidence>
<organism evidence="10 11">
    <name type="scientific">Levilactobacillus bambusae</name>
    <dbReference type="NCBI Taxonomy" id="2024736"/>
    <lineage>
        <taxon>Bacteria</taxon>
        <taxon>Bacillati</taxon>
        <taxon>Bacillota</taxon>
        <taxon>Bacilli</taxon>
        <taxon>Lactobacillales</taxon>
        <taxon>Lactobacillaceae</taxon>
        <taxon>Levilactobacillus</taxon>
    </lineage>
</organism>
<sequence length="87" mass="9857">MVNDKRRFKATINGKTYTIVGNSSTEHMNAVTTMMNEQITQLKKLAPELSREDVATLLAFNAISDQLNKQVELENLKKSVEDQTEDK</sequence>
<evidence type="ECO:0000256" key="4">
    <source>
        <dbReference type="ARBA" id="ARBA00022618"/>
    </source>
</evidence>
<dbReference type="RefSeq" id="WP_109251046.1">
    <property type="nucleotide sequence ID" value="NZ_QCXQ01000006.1"/>
</dbReference>
<name>A0A2V1MX35_9LACO</name>
<accession>A0A2V1MX35</accession>